<evidence type="ECO:0000256" key="1">
    <source>
        <dbReference type="SAM" id="SignalP"/>
    </source>
</evidence>
<dbReference type="EMBL" id="JACAQR010000055">
    <property type="protein sequence ID" value="NWD45690.1"/>
    <property type="molecule type" value="Genomic_DNA"/>
</dbReference>
<dbReference type="Proteomes" id="UP000546584">
    <property type="component" value="Unassembled WGS sequence"/>
</dbReference>
<sequence>MKSTAFTFTLILLSVAAHADDPASVLGHAFGSLGCVDLKNPDGKAICEARALSNGSGCQGLSSQAMRDKCLDEGLYPTSSRDRPKHVRKMVLIDPFLKAETRPAVPLSESEIKRFEEWYGLKKAAQ</sequence>
<gene>
    <name evidence="2" type="ORF">HX826_27785</name>
</gene>
<proteinExistence type="predicted"/>
<dbReference type="AlphaFoldDB" id="A0AAJ3HAZ7"/>
<name>A0AAJ3HAZ7_9PSED</name>
<keyword evidence="1" id="KW-0732">Signal</keyword>
<dbReference type="PROSITE" id="PS51257">
    <property type="entry name" value="PROKAR_LIPOPROTEIN"/>
    <property type="match status" value="1"/>
</dbReference>
<reference evidence="2 3" key="1">
    <citation type="submission" date="2020-04" db="EMBL/GenBank/DDBJ databases">
        <title>Molecular characterization of pseudomonads from Agaricus bisporus reveal novel blotch 2 pathogens in Western Europe.</title>
        <authorList>
            <person name="Taparia T."/>
            <person name="Krijger M."/>
            <person name="Haynes E."/>
            <person name="Elpinstone J.G."/>
            <person name="Noble R."/>
            <person name="Van Der Wolf J."/>
        </authorList>
    </citation>
    <scope>NUCLEOTIDE SEQUENCE [LARGE SCALE GENOMIC DNA]</scope>
    <source>
        <strain evidence="2 3">IPO3753</strain>
    </source>
</reference>
<organism evidence="2 3">
    <name type="scientific">Pseudomonas yamanorum</name>
    <dbReference type="NCBI Taxonomy" id="515393"/>
    <lineage>
        <taxon>Bacteria</taxon>
        <taxon>Pseudomonadati</taxon>
        <taxon>Pseudomonadota</taxon>
        <taxon>Gammaproteobacteria</taxon>
        <taxon>Pseudomonadales</taxon>
        <taxon>Pseudomonadaceae</taxon>
        <taxon>Pseudomonas</taxon>
    </lineage>
</organism>
<evidence type="ECO:0000313" key="2">
    <source>
        <dbReference type="EMBL" id="NWD45690.1"/>
    </source>
</evidence>
<accession>A0AAJ3HAZ7</accession>
<comment type="caution">
    <text evidence="2">The sequence shown here is derived from an EMBL/GenBank/DDBJ whole genome shotgun (WGS) entry which is preliminary data.</text>
</comment>
<dbReference type="RefSeq" id="WP_177027363.1">
    <property type="nucleotide sequence ID" value="NZ_CP143576.1"/>
</dbReference>
<evidence type="ECO:0000313" key="3">
    <source>
        <dbReference type="Proteomes" id="UP000546584"/>
    </source>
</evidence>
<protein>
    <submittedName>
        <fullName evidence="2">Uncharacterized protein</fullName>
    </submittedName>
</protein>
<feature type="signal peptide" evidence="1">
    <location>
        <begin position="1"/>
        <end position="19"/>
    </location>
</feature>
<feature type="chain" id="PRO_5042542255" evidence="1">
    <location>
        <begin position="20"/>
        <end position="126"/>
    </location>
</feature>